<dbReference type="GO" id="GO:0000467">
    <property type="term" value="P:exonucleolytic trimming to generate mature 3'-end of 5.8S rRNA from tricistronic rRNA transcript (SSU-rRNA, 5.8S rRNA, LSU-rRNA)"/>
    <property type="evidence" value="ECO:0007669"/>
    <property type="project" value="EnsemblFungi"/>
</dbReference>
<evidence type="ECO:0000256" key="2">
    <source>
        <dbReference type="ARBA" id="ARBA00004496"/>
    </source>
</evidence>
<dbReference type="GO" id="GO:0005634">
    <property type="term" value="C:nucleus"/>
    <property type="evidence" value="ECO:0007669"/>
    <property type="project" value="UniProtKB-SubCell"/>
</dbReference>
<evidence type="ECO:0000256" key="5">
    <source>
        <dbReference type="ARBA" id="ARBA00022552"/>
    </source>
</evidence>
<evidence type="ECO:0000256" key="7">
    <source>
        <dbReference type="ARBA" id="ARBA00022801"/>
    </source>
</evidence>
<dbReference type="InterPro" id="IPR036397">
    <property type="entry name" value="RNaseH_sf"/>
</dbReference>
<evidence type="ECO:0000313" key="14">
    <source>
        <dbReference type="Proteomes" id="UP000002258"/>
    </source>
</evidence>
<dbReference type="HOGENOM" id="CLU_022453_5_4_1"/>
<name>A3GHV0_PICST</name>
<comment type="function">
    <text evidence="10">3' to 5' exoribonuclease required for proper 3' end maturation of MRP RNA and of the U5L snRNA.</text>
</comment>
<dbReference type="InterPro" id="IPR012337">
    <property type="entry name" value="RNaseH-like_sf"/>
</dbReference>
<dbReference type="CDD" id="cd06145">
    <property type="entry name" value="REX1_like"/>
    <property type="match status" value="1"/>
</dbReference>
<dbReference type="EMBL" id="AAVQ01000002">
    <property type="protein sequence ID" value="EAZ63118.2"/>
    <property type="molecule type" value="Genomic_DNA"/>
</dbReference>
<evidence type="ECO:0000256" key="1">
    <source>
        <dbReference type="ARBA" id="ARBA00004123"/>
    </source>
</evidence>
<dbReference type="GO" id="GO:0034476">
    <property type="term" value="P:U5 snRNA 3'-end processing"/>
    <property type="evidence" value="ECO:0007669"/>
    <property type="project" value="EnsemblFungi"/>
</dbReference>
<dbReference type="InterPro" id="IPR047021">
    <property type="entry name" value="REXO1/3/4-like"/>
</dbReference>
<evidence type="ECO:0000256" key="9">
    <source>
        <dbReference type="ARBA" id="ARBA00023242"/>
    </source>
</evidence>
<dbReference type="GeneID" id="4851849"/>
<dbReference type="OrthoDB" id="3996471at2759"/>
<organism evidence="13 14">
    <name type="scientific">Scheffersomyces stipitis (strain ATCC 58785 / CBS 6054 / NBRC 10063 / NRRL Y-11545)</name>
    <name type="common">Yeast</name>
    <name type="synonym">Pichia stipitis</name>
    <dbReference type="NCBI Taxonomy" id="322104"/>
    <lineage>
        <taxon>Eukaryota</taxon>
        <taxon>Fungi</taxon>
        <taxon>Dikarya</taxon>
        <taxon>Ascomycota</taxon>
        <taxon>Saccharomycotina</taxon>
        <taxon>Pichiomycetes</taxon>
        <taxon>Debaryomycetaceae</taxon>
        <taxon>Scheffersomyces</taxon>
    </lineage>
</organism>
<dbReference type="GO" id="GO:0000175">
    <property type="term" value="F:3'-5'-RNA exonuclease activity"/>
    <property type="evidence" value="ECO:0007669"/>
    <property type="project" value="EnsemblFungi"/>
</dbReference>
<dbReference type="PANTHER" id="PTHR12801">
    <property type="entry name" value="RNA EXONUCLEASE REXO1 / RECO3 FAMILY MEMBER-RELATED"/>
    <property type="match status" value="1"/>
</dbReference>
<dbReference type="InterPro" id="IPR013520">
    <property type="entry name" value="Ribonucl_H"/>
</dbReference>
<evidence type="ECO:0000256" key="6">
    <source>
        <dbReference type="ARBA" id="ARBA00022722"/>
    </source>
</evidence>
<comment type="subcellular location">
    <subcellularLocation>
        <location evidence="2">Cytoplasm</location>
    </subcellularLocation>
    <subcellularLocation>
        <location evidence="1">Nucleus</location>
    </subcellularLocation>
</comment>
<dbReference type="eggNOG" id="KOG2248">
    <property type="taxonomic scope" value="Eukaryota"/>
</dbReference>
<dbReference type="SUPFAM" id="SSF53098">
    <property type="entry name" value="Ribonuclease H-like"/>
    <property type="match status" value="1"/>
</dbReference>
<dbReference type="FunFam" id="3.30.420.10:FF:000031">
    <property type="entry name" value="RNA exonuclease 1"/>
    <property type="match status" value="1"/>
</dbReference>
<dbReference type="InterPro" id="IPR034922">
    <property type="entry name" value="REX1-like_exo"/>
</dbReference>
<keyword evidence="9" id="KW-0539">Nucleus</keyword>
<evidence type="ECO:0000256" key="3">
    <source>
        <dbReference type="ARBA" id="ARBA00006357"/>
    </source>
</evidence>
<comment type="similarity">
    <text evidence="3">Belongs to the REXO1/REXO3 family.</text>
</comment>
<dbReference type="RefSeq" id="XP_001387141.2">
    <property type="nucleotide sequence ID" value="XM_001387104.1"/>
</dbReference>
<keyword evidence="4" id="KW-0963">Cytoplasm</keyword>
<evidence type="ECO:0000259" key="12">
    <source>
        <dbReference type="SMART" id="SM00479"/>
    </source>
</evidence>
<evidence type="ECO:0000256" key="4">
    <source>
        <dbReference type="ARBA" id="ARBA00022490"/>
    </source>
</evidence>
<evidence type="ECO:0000256" key="11">
    <source>
        <dbReference type="ARBA" id="ARBA00039985"/>
    </source>
</evidence>
<dbReference type="PANTHER" id="PTHR12801:SF118">
    <property type="entry name" value="RNA EXONUCLEASE 3"/>
    <property type="match status" value="1"/>
</dbReference>
<keyword evidence="5" id="KW-0698">rRNA processing</keyword>
<proteinExistence type="inferred from homology"/>
<evidence type="ECO:0000256" key="8">
    <source>
        <dbReference type="ARBA" id="ARBA00022839"/>
    </source>
</evidence>
<dbReference type="InParanoid" id="A3GHV0"/>
<gene>
    <name evidence="13" type="ORF">PICST_5333</name>
</gene>
<feature type="non-terminal residue" evidence="13">
    <location>
        <position position="369"/>
    </location>
</feature>
<keyword evidence="14" id="KW-1185">Reference proteome</keyword>
<evidence type="ECO:0000313" key="13">
    <source>
        <dbReference type="EMBL" id="EAZ63118.2"/>
    </source>
</evidence>
<accession>A3GHV0</accession>
<sequence length="369" mass="42072">DPKVFAPKAVANPPAELGFRLKLIVQLVKAYRQHHPDIQTPITRAIEEEYKVAKVSSRTTYSASIKKVIYAALHPEKAKTPKENGPTEEQYKRLLSELVIPVEKLEKFGFIMRSPETITPSRIRTCHRCGAEFTRDEQLSPVQCQYHAGRVRKTDFGRVYECCQSEVSSGDTHPCTVSNMHVFYWQNKEEMEWSIPFQNTDRLFGESKGSLFAIGIDCEMGYTTRGSELLRVTAVDFFSGKDVLDIFVRPYGEVVDLNTRYSGVSEIKPEAVSFHEMLNQLGHIMDKNTILVGHGLENDMNAMRLIHNRIIDTSILYPKHKATPTFKFSLKDLAFQYLSRVIQTGEHDSSEDSLAAIDIVKYFIKKDIQ</sequence>
<dbReference type="GO" id="GO:0043628">
    <property type="term" value="P:regulatory ncRNA 3'-end processing"/>
    <property type="evidence" value="ECO:0007669"/>
    <property type="project" value="EnsemblFungi"/>
</dbReference>
<dbReference type="GO" id="GO:0005737">
    <property type="term" value="C:cytoplasm"/>
    <property type="evidence" value="ECO:0007669"/>
    <property type="project" value="UniProtKB-SubCell"/>
</dbReference>
<dbReference type="GO" id="GO:0003676">
    <property type="term" value="F:nucleic acid binding"/>
    <property type="evidence" value="ECO:0007669"/>
    <property type="project" value="InterPro"/>
</dbReference>
<dbReference type="AlphaFoldDB" id="A3GHV0"/>
<dbReference type="Proteomes" id="UP000002258">
    <property type="component" value="Chromosome 1"/>
</dbReference>
<feature type="domain" description="Exonuclease" evidence="12">
    <location>
        <begin position="212"/>
        <end position="369"/>
    </location>
</feature>
<keyword evidence="8" id="KW-0269">Exonuclease</keyword>
<keyword evidence="6" id="KW-0540">Nuclease</keyword>
<dbReference type="OMA" id="IDCEMGF"/>
<dbReference type="STRING" id="322104.A3GHV0"/>
<dbReference type="SMART" id="SM00479">
    <property type="entry name" value="EXOIII"/>
    <property type="match status" value="1"/>
</dbReference>
<feature type="non-terminal residue" evidence="13">
    <location>
        <position position="1"/>
    </location>
</feature>
<dbReference type="Gene3D" id="3.30.420.10">
    <property type="entry name" value="Ribonuclease H-like superfamily/Ribonuclease H"/>
    <property type="match status" value="1"/>
</dbReference>
<evidence type="ECO:0000256" key="10">
    <source>
        <dbReference type="ARBA" id="ARBA00037201"/>
    </source>
</evidence>
<dbReference type="KEGG" id="pic:PICST_5333"/>
<comment type="caution">
    <text evidence="13">The sequence shown here is derived from an EMBL/GenBank/DDBJ whole genome shotgun (WGS) entry which is preliminary data.</text>
</comment>
<keyword evidence="7" id="KW-0378">Hydrolase</keyword>
<dbReference type="FunCoup" id="A3GHV0">
    <property type="interactions" value="87"/>
</dbReference>
<reference evidence="13 14" key="1">
    <citation type="journal article" date="2007" name="Nat. Biotechnol.">
        <title>Genome sequence of the lignocellulose-bioconverting and xylose-fermenting yeast Pichia stipitis.</title>
        <authorList>
            <person name="Jeffries T.W."/>
            <person name="Grigoriev I.V."/>
            <person name="Grimwood J."/>
            <person name="Laplaza J.M."/>
            <person name="Aerts A."/>
            <person name="Salamov A."/>
            <person name="Schmutz J."/>
            <person name="Lindquist E."/>
            <person name="Dehal P."/>
            <person name="Shapiro H."/>
            <person name="Jin Y.S."/>
            <person name="Passoth V."/>
            <person name="Richardson P.M."/>
        </authorList>
    </citation>
    <scope>NUCLEOTIDE SEQUENCE [LARGE SCALE GENOMIC DNA]</scope>
    <source>
        <strain evidence="14">ATCC 58785 / CBS 6054 / NBRC 10063 / NRRL Y-11545</strain>
    </source>
</reference>
<protein>
    <recommendedName>
        <fullName evidence="11">RNA exonuclease 3</fullName>
    </recommendedName>
</protein>